<dbReference type="STRING" id="44941.A0A397VT53"/>
<dbReference type="InterPro" id="IPR052972">
    <property type="entry name" value="Sacsin_chaperone_reg"/>
</dbReference>
<reference evidence="2 3" key="1">
    <citation type="submission" date="2018-06" db="EMBL/GenBank/DDBJ databases">
        <title>Comparative genomics reveals the genomic features of Rhizophagus irregularis, R. cerebriforme, R. diaphanum and Gigaspora rosea, and their symbiotic lifestyle signature.</title>
        <authorList>
            <person name="Morin E."/>
            <person name="San Clemente H."/>
            <person name="Chen E.C.H."/>
            <person name="De La Providencia I."/>
            <person name="Hainaut M."/>
            <person name="Kuo A."/>
            <person name="Kohler A."/>
            <person name="Murat C."/>
            <person name="Tang N."/>
            <person name="Roy S."/>
            <person name="Loubradou J."/>
            <person name="Henrissat B."/>
            <person name="Grigoriev I.V."/>
            <person name="Corradi N."/>
            <person name="Roux C."/>
            <person name="Martin F.M."/>
        </authorList>
    </citation>
    <scope>NUCLEOTIDE SEQUENCE [LARGE SCALE GENOMIC DNA]</scope>
    <source>
        <strain evidence="2 3">DAOM 194757</strain>
    </source>
</reference>
<dbReference type="EMBL" id="QKWP01000164">
    <property type="protein sequence ID" value="RIB25734.1"/>
    <property type="molecule type" value="Genomic_DNA"/>
</dbReference>
<dbReference type="OrthoDB" id="1262810at2759"/>
<dbReference type="Proteomes" id="UP000266673">
    <property type="component" value="Unassembled WGS sequence"/>
</dbReference>
<dbReference type="SUPFAM" id="SSF55874">
    <property type="entry name" value="ATPase domain of HSP90 chaperone/DNA topoisomerase II/histidine kinase"/>
    <property type="match status" value="1"/>
</dbReference>
<sequence length="342" mass="39927">MNKFSPFESFHPDESYTTRIKNILMEYPDGSQILKEILQNYDDAKSTVQSFILDHNTYPTEKLCDPRLNRYQILNLYHIWLIVKKRNKFDKIGVMEIGFNSVFHITDVSSIISGSSYVLIDPHARGYCDLPQGQRGFKADFVKHNLVKKALDDLLSLKSMWNRYLFEKVIPVTWEKFLSHVKKYISFEQIYTLWPILANGSFWELDEKDCLWIDLLQKVINQFDPSLSVFCGPSKYLSINNGNLNDKKFDKSSVLLEILAKLEFPIFVNIPEPIVNKLEQDISKHKKLLNYVTPEKICKYIHANLNRLNNLGRQEKLILLEYVLKVNDASKLYGLPLLPLEN</sequence>
<evidence type="ECO:0000313" key="2">
    <source>
        <dbReference type="EMBL" id="RIB25734.1"/>
    </source>
</evidence>
<dbReference type="InterPro" id="IPR058210">
    <property type="entry name" value="SACS/Nov_dom"/>
</dbReference>
<dbReference type="Pfam" id="PF25794">
    <property type="entry name" value="SACS"/>
    <property type="match status" value="2"/>
</dbReference>
<comment type="caution">
    <text evidence="2">The sequence shown here is derived from an EMBL/GenBank/DDBJ whole genome shotgun (WGS) entry which is preliminary data.</text>
</comment>
<accession>A0A397VT53</accession>
<dbReference type="PANTHER" id="PTHR15600:SF42">
    <property type="entry name" value="SACSIN"/>
    <property type="match status" value="1"/>
</dbReference>
<feature type="domain" description="Sacsin/Nov" evidence="1">
    <location>
        <begin position="84"/>
        <end position="162"/>
    </location>
</feature>
<dbReference type="InterPro" id="IPR036890">
    <property type="entry name" value="HATPase_C_sf"/>
</dbReference>
<feature type="domain" description="Sacsin/Nov" evidence="1">
    <location>
        <begin position="14"/>
        <end position="72"/>
    </location>
</feature>
<organism evidence="2 3">
    <name type="scientific">Gigaspora rosea</name>
    <dbReference type="NCBI Taxonomy" id="44941"/>
    <lineage>
        <taxon>Eukaryota</taxon>
        <taxon>Fungi</taxon>
        <taxon>Fungi incertae sedis</taxon>
        <taxon>Mucoromycota</taxon>
        <taxon>Glomeromycotina</taxon>
        <taxon>Glomeromycetes</taxon>
        <taxon>Diversisporales</taxon>
        <taxon>Gigasporaceae</taxon>
        <taxon>Gigaspora</taxon>
    </lineage>
</organism>
<gene>
    <name evidence="2" type="ORF">C2G38_2273950</name>
</gene>
<dbReference type="GO" id="GO:0030544">
    <property type="term" value="F:Hsp70 protein binding"/>
    <property type="evidence" value="ECO:0007669"/>
    <property type="project" value="TreeGrafter"/>
</dbReference>
<evidence type="ECO:0000259" key="1">
    <source>
        <dbReference type="Pfam" id="PF25794"/>
    </source>
</evidence>
<dbReference type="AlphaFoldDB" id="A0A397VT53"/>
<dbReference type="PANTHER" id="PTHR15600">
    <property type="entry name" value="SACSIN"/>
    <property type="match status" value="1"/>
</dbReference>
<protein>
    <recommendedName>
        <fullName evidence="1">Sacsin/Nov domain-containing protein</fullName>
    </recommendedName>
</protein>
<name>A0A397VT53_9GLOM</name>
<proteinExistence type="predicted"/>
<keyword evidence="3" id="KW-1185">Reference proteome</keyword>
<evidence type="ECO:0000313" key="3">
    <source>
        <dbReference type="Proteomes" id="UP000266673"/>
    </source>
</evidence>